<gene>
    <name evidence="2" type="ORF">P872_01865</name>
</gene>
<reference evidence="2 3" key="1">
    <citation type="journal article" date="2013" name="Genome Announc.">
        <title>Draft Genome Sequence of the Psychrophilic and Alkaliphilic Rhodonellum psychrophilum Strain GCM71T.</title>
        <authorList>
            <person name="Hauptmann A.L."/>
            <person name="Glaring M.A."/>
            <person name="Hallin P.F."/>
            <person name="Prieme A."/>
            <person name="Stougaard P."/>
        </authorList>
    </citation>
    <scope>NUCLEOTIDE SEQUENCE [LARGE SCALE GENOMIC DNA]</scope>
    <source>
        <strain evidence="2 3">GCM71</strain>
    </source>
</reference>
<comment type="caution">
    <text evidence="2">The sequence shown here is derived from an EMBL/GenBank/DDBJ whole genome shotgun (WGS) entry which is preliminary data.</text>
</comment>
<dbReference type="EMBL" id="AWXR01000009">
    <property type="protein sequence ID" value="ERM83785.1"/>
    <property type="molecule type" value="Genomic_DNA"/>
</dbReference>
<evidence type="ECO:0000256" key="1">
    <source>
        <dbReference type="SAM" id="Phobius"/>
    </source>
</evidence>
<keyword evidence="1" id="KW-0812">Transmembrane</keyword>
<evidence type="ECO:0000313" key="3">
    <source>
        <dbReference type="Proteomes" id="UP000016843"/>
    </source>
</evidence>
<feature type="transmembrane region" description="Helical" evidence="1">
    <location>
        <begin position="7"/>
        <end position="29"/>
    </location>
</feature>
<keyword evidence="1" id="KW-0472">Membrane</keyword>
<protein>
    <submittedName>
        <fullName evidence="2">Uncharacterized protein</fullName>
    </submittedName>
</protein>
<keyword evidence="3" id="KW-1185">Reference proteome</keyword>
<proteinExistence type="predicted"/>
<dbReference type="AlphaFoldDB" id="U5BT72"/>
<keyword evidence="1" id="KW-1133">Transmembrane helix</keyword>
<sequence length="31" mass="3755">MKVQFRISFSYAFSIGAFHFFEFFDFLVVKV</sequence>
<dbReference type="Proteomes" id="UP000016843">
    <property type="component" value="Unassembled WGS sequence"/>
</dbReference>
<organism evidence="2 3">
    <name type="scientific">Rhodonellum psychrophilum GCM71 = DSM 17998</name>
    <dbReference type="NCBI Taxonomy" id="1123057"/>
    <lineage>
        <taxon>Bacteria</taxon>
        <taxon>Pseudomonadati</taxon>
        <taxon>Bacteroidota</taxon>
        <taxon>Cytophagia</taxon>
        <taxon>Cytophagales</taxon>
        <taxon>Cytophagaceae</taxon>
        <taxon>Rhodonellum</taxon>
    </lineage>
</organism>
<name>U5BT72_9BACT</name>
<accession>U5BT72</accession>
<evidence type="ECO:0000313" key="2">
    <source>
        <dbReference type="EMBL" id="ERM83785.1"/>
    </source>
</evidence>